<sequence length="293" mass="33079">MKISRHPVDMNVVEQWFTRDCKSFDSRLSNCINRIRGLTSFVSSCAQNVYLAGAVIAPDSPEVARALRIAAQALGAVFAFRLDPPPSEYPIGEGPPVCYPTPIDPGICDILLWQRAYHLSLITRQTIPLQYLCRVTKDTFKGSNLVGYDDEAYWFLELKQRAAQESGFAWEPLLLRCEAWEAKAVLTSKSIGLKMLKCLRIPYHRVLRRIGENSVSGLEAELTKAASLHKKYWATPQKRAEDLNGMVSLPLVALAALAWDRGMRFHVESDYLPWSWVTGELFNRVEVPKIVPK</sequence>
<dbReference type="Proteomes" id="UP000464378">
    <property type="component" value="Chromosome"/>
</dbReference>
<dbReference type="AlphaFoldDB" id="A0A6C2YV00"/>
<reference evidence="1" key="1">
    <citation type="submission" date="2019-04" db="EMBL/GenBank/DDBJ databases">
        <authorList>
            <consortium name="Science for Life Laboratories"/>
        </authorList>
    </citation>
    <scope>NUCLEOTIDE SEQUENCE</scope>
    <source>
        <strain evidence="1">MBLW1</strain>
    </source>
</reference>
<organism evidence="1">
    <name type="scientific">Tuwongella immobilis</name>
    <dbReference type="NCBI Taxonomy" id="692036"/>
    <lineage>
        <taxon>Bacteria</taxon>
        <taxon>Pseudomonadati</taxon>
        <taxon>Planctomycetota</taxon>
        <taxon>Planctomycetia</taxon>
        <taxon>Gemmatales</taxon>
        <taxon>Gemmataceae</taxon>
        <taxon>Tuwongella</taxon>
    </lineage>
</organism>
<keyword evidence="2" id="KW-1185">Reference proteome</keyword>
<name>A0A6C2YV00_9BACT</name>
<dbReference type="InterPro" id="IPR029074">
    <property type="entry name" value="Imm49"/>
</dbReference>
<gene>
    <name evidence="1" type="ORF">GMBLW1_44480</name>
</gene>
<dbReference type="Pfam" id="PF15575">
    <property type="entry name" value="Imm49"/>
    <property type="match status" value="1"/>
</dbReference>
<evidence type="ECO:0000313" key="1">
    <source>
        <dbReference type="EMBL" id="VIP04745.1"/>
    </source>
</evidence>
<dbReference type="EMBL" id="LR586016">
    <property type="protein sequence ID" value="VIP04745.1"/>
    <property type="molecule type" value="Genomic_DNA"/>
</dbReference>
<dbReference type="InParanoid" id="A0A6C2YV00"/>
<evidence type="ECO:0000313" key="2">
    <source>
        <dbReference type="Proteomes" id="UP000464378"/>
    </source>
</evidence>
<proteinExistence type="predicted"/>
<dbReference type="KEGG" id="tim:GMBLW1_44480"/>
<protein>
    <submittedName>
        <fullName evidence="1">Uncharacterized protein</fullName>
    </submittedName>
</protein>
<dbReference type="EMBL" id="LR593887">
    <property type="protein sequence ID" value="VTS06849.1"/>
    <property type="molecule type" value="Genomic_DNA"/>
</dbReference>
<accession>A0A6C2YV00</accession>